<accession>A0A1Y2AID8</accession>
<evidence type="ECO:0000259" key="11">
    <source>
        <dbReference type="Pfam" id="PF01529"/>
    </source>
</evidence>
<feature type="transmembrane region" description="Helical" evidence="10">
    <location>
        <begin position="240"/>
        <end position="264"/>
    </location>
</feature>
<keyword evidence="3 10" id="KW-0812">Transmembrane</keyword>
<evidence type="ECO:0000256" key="2">
    <source>
        <dbReference type="ARBA" id="ARBA00022679"/>
    </source>
</evidence>
<dbReference type="AlphaFoldDB" id="A0A1Y2AID8"/>
<keyword evidence="13" id="KW-1185">Reference proteome</keyword>
<keyword evidence="2 10" id="KW-0808">Transferase</keyword>
<dbReference type="EC" id="2.3.1.225" evidence="10"/>
<dbReference type="STRING" id="1754190.A0A1Y2AID8"/>
<evidence type="ECO:0000256" key="7">
    <source>
        <dbReference type="ARBA" id="ARBA00023288"/>
    </source>
</evidence>
<proteinExistence type="inferred from homology"/>
<evidence type="ECO:0000256" key="1">
    <source>
        <dbReference type="ARBA" id="ARBA00004141"/>
    </source>
</evidence>
<dbReference type="PROSITE" id="PS50216">
    <property type="entry name" value="DHHC"/>
    <property type="match status" value="1"/>
</dbReference>
<feature type="transmembrane region" description="Helical" evidence="10">
    <location>
        <begin position="284"/>
        <end position="311"/>
    </location>
</feature>
<comment type="catalytic activity">
    <reaction evidence="9 10">
        <text>L-cysteinyl-[protein] + hexadecanoyl-CoA = S-hexadecanoyl-L-cysteinyl-[protein] + CoA</text>
        <dbReference type="Rhea" id="RHEA:36683"/>
        <dbReference type="Rhea" id="RHEA-COMP:10131"/>
        <dbReference type="Rhea" id="RHEA-COMP:11032"/>
        <dbReference type="ChEBI" id="CHEBI:29950"/>
        <dbReference type="ChEBI" id="CHEBI:57287"/>
        <dbReference type="ChEBI" id="CHEBI:57379"/>
        <dbReference type="ChEBI" id="CHEBI:74151"/>
        <dbReference type="EC" id="2.3.1.225"/>
    </reaction>
</comment>
<dbReference type="EMBL" id="MCOG01000260">
    <property type="protein sequence ID" value="ORY21715.1"/>
    <property type="molecule type" value="Genomic_DNA"/>
</dbReference>
<comment type="caution">
    <text evidence="12">The sequence shown here is derived from an EMBL/GenBank/DDBJ whole genome shotgun (WGS) entry which is preliminary data.</text>
</comment>
<evidence type="ECO:0000313" key="12">
    <source>
        <dbReference type="EMBL" id="ORY21715.1"/>
    </source>
</evidence>
<dbReference type="InterPro" id="IPR001594">
    <property type="entry name" value="Palmitoyltrfase_DHHC"/>
</dbReference>
<name>A0A1Y2AID8_9FUNG</name>
<keyword evidence="5 10" id="KW-0472">Membrane</keyword>
<comment type="similarity">
    <text evidence="10">Belongs to the DHHC palmitoyltransferase family.</text>
</comment>
<sequence>MALLWSSTKENFKTIVETIAQKFMKLMGLFLMCLVVILFSIALYAYFSTLLPSELDYFFGTEPKLSRTIFASIQSICSIYLVILMLFNYYQCLTTDPGTVDKQQYLRWKKIDNYLKKQQERNQQNEENANQNNDETLEIQSSSSTYLNIPNEQDNIVIDIEKDEEQQLLNDDFDENMDIDACMEELGDFPDYSNMFICKNCKVAKPPRTHHCKICNKCQLRMDHHCPWVNNCVGYYNHRYFVLFLQYLFIGNLYFALLSINPIYEAYKKVQNNIIPFETIPELFLFFIIILNISLIFCVGGLYFFHLYLLLTNQTTIEYSENEYYNKEAKKDGNVFVNEFDLGYKTNFKMFFNIGIKTPWWLMLLPVKVPPYGDGINYPTVADNVQLRELPSNAVLIKH</sequence>
<protein>
    <recommendedName>
        <fullName evidence="10">Palmitoyltransferase</fullName>
        <ecNumber evidence="10">2.3.1.225</ecNumber>
    </recommendedName>
</protein>
<dbReference type="GO" id="GO:0019706">
    <property type="term" value="F:protein-cysteine S-palmitoyltransferase activity"/>
    <property type="evidence" value="ECO:0007669"/>
    <property type="project" value="UniProtKB-EC"/>
</dbReference>
<feature type="transmembrane region" description="Helical" evidence="10">
    <location>
        <begin position="67"/>
        <end position="87"/>
    </location>
</feature>
<evidence type="ECO:0000313" key="13">
    <source>
        <dbReference type="Proteomes" id="UP000193920"/>
    </source>
</evidence>
<evidence type="ECO:0000256" key="5">
    <source>
        <dbReference type="ARBA" id="ARBA00023136"/>
    </source>
</evidence>
<keyword evidence="6" id="KW-0564">Palmitate</keyword>
<dbReference type="InterPro" id="IPR039859">
    <property type="entry name" value="PFA4/ZDH16/20/ERF2-like"/>
</dbReference>
<feature type="domain" description="Palmitoyltransferase DHHC" evidence="11">
    <location>
        <begin position="197"/>
        <end position="322"/>
    </location>
</feature>
<keyword evidence="8 10" id="KW-0012">Acyltransferase</keyword>
<dbReference type="Proteomes" id="UP000193920">
    <property type="component" value="Unassembled WGS sequence"/>
</dbReference>
<comment type="subcellular location">
    <subcellularLocation>
        <location evidence="1">Membrane</location>
        <topology evidence="1">Multi-pass membrane protein</topology>
    </subcellularLocation>
</comment>
<feature type="transmembrane region" description="Helical" evidence="10">
    <location>
        <begin position="26"/>
        <end position="47"/>
    </location>
</feature>
<reference evidence="12 13" key="1">
    <citation type="submission" date="2016-08" db="EMBL/GenBank/DDBJ databases">
        <title>A Parts List for Fungal Cellulosomes Revealed by Comparative Genomics.</title>
        <authorList>
            <consortium name="DOE Joint Genome Institute"/>
            <person name="Haitjema C.H."/>
            <person name="Gilmore S.P."/>
            <person name="Henske J.K."/>
            <person name="Solomon K.V."/>
            <person name="De Groot R."/>
            <person name="Kuo A."/>
            <person name="Mondo S.J."/>
            <person name="Salamov A.A."/>
            <person name="Labutti K."/>
            <person name="Zhao Z."/>
            <person name="Chiniquy J."/>
            <person name="Barry K."/>
            <person name="Brewer H.M."/>
            <person name="Purvine S.O."/>
            <person name="Wright A.T."/>
            <person name="Boxma B."/>
            <person name="Van Alen T."/>
            <person name="Hackstein J.H."/>
            <person name="Baker S.E."/>
            <person name="Grigoriev I.V."/>
            <person name="O'Malley M.A."/>
        </authorList>
    </citation>
    <scope>NUCLEOTIDE SEQUENCE [LARGE SCALE GENOMIC DNA]</scope>
    <source>
        <strain evidence="12 13">G1</strain>
    </source>
</reference>
<dbReference type="Pfam" id="PF01529">
    <property type="entry name" value="DHHC"/>
    <property type="match status" value="1"/>
</dbReference>
<keyword evidence="7" id="KW-0449">Lipoprotein</keyword>
<evidence type="ECO:0000256" key="6">
    <source>
        <dbReference type="ARBA" id="ARBA00023139"/>
    </source>
</evidence>
<evidence type="ECO:0000256" key="9">
    <source>
        <dbReference type="ARBA" id="ARBA00048048"/>
    </source>
</evidence>
<keyword evidence="4 10" id="KW-1133">Transmembrane helix</keyword>
<comment type="domain">
    <text evidence="10">The DHHC domain is required for palmitoyltransferase activity.</text>
</comment>
<evidence type="ECO:0000256" key="10">
    <source>
        <dbReference type="RuleBase" id="RU079119"/>
    </source>
</evidence>
<dbReference type="OrthoDB" id="9909019at2759"/>
<gene>
    <name evidence="12" type="ORF">LY90DRAFT_139062</name>
</gene>
<evidence type="ECO:0000256" key="4">
    <source>
        <dbReference type="ARBA" id="ARBA00022989"/>
    </source>
</evidence>
<dbReference type="GO" id="GO:0016020">
    <property type="term" value="C:membrane"/>
    <property type="evidence" value="ECO:0007669"/>
    <property type="project" value="UniProtKB-SubCell"/>
</dbReference>
<dbReference type="PANTHER" id="PTHR12246">
    <property type="entry name" value="PALMITOYLTRANSFERASE ZDHHC16"/>
    <property type="match status" value="1"/>
</dbReference>
<evidence type="ECO:0000256" key="8">
    <source>
        <dbReference type="ARBA" id="ARBA00023315"/>
    </source>
</evidence>
<evidence type="ECO:0000256" key="3">
    <source>
        <dbReference type="ARBA" id="ARBA00022692"/>
    </source>
</evidence>
<organism evidence="12 13">
    <name type="scientific">Neocallimastix californiae</name>
    <dbReference type="NCBI Taxonomy" id="1754190"/>
    <lineage>
        <taxon>Eukaryota</taxon>
        <taxon>Fungi</taxon>
        <taxon>Fungi incertae sedis</taxon>
        <taxon>Chytridiomycota</taxon>
        <taxon>Chytridiomycota incertae sedis</taxon>
        <taxon>Neocallimastigomycetes</taxon>
        <taxon>Neocallimastigales</taxon>
        <taxon>Neocallimastigaceae</taxon>
        <taxon>Neocallimastix</taxon>
    </lineage>
</organism>